<dbReference type="GeneID" id="110248478"/>
<feature type="transmembrane region" description="Helical" evidence="1">
    <location>
        <begin position="42"/>
        <end position="61"/>
    </location>
</feature>
<dbReference type="OrthoDB" id="70850at2759"/>
<dbReference type="KEGG" id="epa:110248478"/>
<proteinExistence type="predicted"/>
<dbReference type="PANTHER" id="PTHR38585:SF1">
    <property type="entry name" value="TRANSMEMBRANE PROTEIN"/>
    <property type="match status" value="1"/>
</dbReference>
<name>A0A913XVY9_EXADI</name>
<protein>
    <submittedName>
        <fullName evidence="2">Uncharacterized protein</fullName>
    </submittedName>
</protein>
<dbReference type="RefSeq" id="XP_020910669.1">
    <property type="nucleotide sequence ID" value="XM_021055010.2"/>
</dbReference>
<accession>A0A913XVY9</accession>
<dbReference type="OMA" id="WRHIVTH"/>
<reference evidence="2" key="1">
    <citation type="submission" date="2022-11" db="UniProtKB">
        <authorList>
            <consortium name="EnsemblMetazoa"/>
        </authorList>
    </citation>
    <scope>IDENTIFICATION</scope>
</reference>
<evidence type="ECO:0000313" key="3">
    <source>
        <dbReference type="Proteomes" id="UP000887567"/>
    </source>
</evidence>
<dbReference type="EnsemblMetazoa" id="XM_021055010.2">
    <property type="protein sequence ID" value="XP_020910669.1"/>
    <property type="gene ID" value="LOC110248478"/>
</dbReference>
<feature type="transmembrane region" description="Helical" evidence="1">
    <location>
        <begin position="73"/>
        <end position="98"/>
    </location>
</feature>
<keyword evidence="1" id="KW-0472">Membrane</keyword>
<keyword evidence="3" id="KW-1185">Reference proteome</keyword>
<evidence type="ECO:0000313" key="2">
    <source>
        <dbReference type="EnsemblMetazoa" id="XP_020910669.1"/>
    </source>
</evidence>
<sequence length="279" mass="31027">MADEVWKLLDTVCKKLRGILEEVTTNEKSNGRPVRGSDFVEATVLGVTAFPVTIGYLQTAVFRPLRITSNKRVIGSVFGSLSVAISGCVASVLFVSYINLSRNITPRMFEFHKRDFDAYLPVIEYKSFKSSDILLYCAGSMAVFKAFGGRFRAVLPSSLIHPGSFARACIPANSQSYASHIAKEQLTRLGRRHGCHSCGKKRGRLFVGDHIPPNKLLKSGQKQHFFPQCSKCSSSQGAALSKNTHNMKHKLIKTHGTTLRLYHLWLPVPVGVMWLKTNR</sequence>
<evidence type="ECO:0000256" key="1">
    <source>
        <dbReference type="SAM" id="Phobius"/>
    </source>
</evidence>
<organism evidence="2 3">
    <name type="scientific">Exaiptasia diaphana</name>
    <name type="common">Tropical sea anemone</name>
    <name type="synonym">Aiptasia pulchella</name>
    <dbReference type="NCBI Taxonomy" id="2652724"/>
    <lineage>
        <taxon>Eukaryota</taxon>
        <taxon>Metazoa</taxon>
        <taxon>Cnidaria</taxon>
        <taxon>Anthozoa</taxon>
        <taxon>Hexacorallia</taxon>
        <taxon>Actiniaria</taxon>
        <taxon>Aiptasiidae</taxon>
        <taxon>Exaiptasia</taxon>
    </lineage>
</organism>
<keyword evidence="1" id="KW-0812">Transmembrane</keyword>
<dbReference type="PANTHER" id="PTHR38585">
    <property type="entry name" value="TRANSMEMBRANE PROTEIN"/>
    <property type="match status" value="1"/>
</dbReference>
<keyword evidence="1" id="KW-1133">Transmembrane helix</keyword>
<dbReference type="AlphaFoldDB" id="A0A913XVY9"/>
<dbReference type="Proteomes" id="UP000887567">
    <property type="component" value="Unplaced"/>
</dbReference>